<evidence type="ECO:0000259" key="10">
    <source>
        <dbReference type="PROSITE" id="PS50927"/>
    </source>
</evidence>
<accession>A0A498JU36</accession>
<gene>
    <name evidence="11" type="ORF">DVH24_010881</name>
</gene>
<name>A0A498JU36_MALDO</name>
<dbReference type="Gene3D" id="2.90.10.10">
    <property type="entry name" value="Bulb-type lectin domain"/>
    <property type="match status" value="1"/>
</dbReference>
<feature type="chain" id="PRO_5019866792" description="Bulb-type lectin domain-containing protein" evidence="9">
    <location>
        <begin position="26"/>
        <end position="576"/>
    </location>
</feature>
<keyword evidence="12" id="KW-1185">Reference proteome</keyword>
<keyword evidence="1" id="KW-0723">Serine/threonine-protein kinase</keyword>
<feature type="domain" description="Bulb-type lectin" evidence="10">
    <location>
        <begin position="26"/>
        <end position="151"/>
    </location>
</feature>
<evidence type="ECO:0000256" key="5">
    <source>
        <dbReference type="ARBA" id="ARBA00022777"/>
    </source>
</evidence>
<dbReference type="InterPro" id="IPR011009">
    <property type="entry name" value="Kinase-like_dom_sf"/>
</dbReference>
<keyword evidence="8" id="KW-0325">Glycoprotein</keyword>
<keyword evidence="3 9" id="KW-0732">Signal</keyword>
<dbReference type="Pfam" id="PF01453">
    <property type="entry name" value="B_lectin"/>
    <property type="match status" value="1"/>
</dbReference>
<dbReference type="SMART" id="SM00108">
    <property type="entry name" value="B_lectin"/>
    <property type="match status" value="1"/>
</dbReference>
<reference evidence="11 12" key="1">
    <citation type="submission" date="2018-10" db="EMBL/GenBank/DDBJ databases">
        <title>A high-quality apple genome assembly.</title>
        <authorList>
            <person name="Hu J."/>
        </authorList>
    </citation>
    <scope>NUCLEOTIDE SEQUENCE [LARGE SCALE GENOMIC DNA]</scope>
    <source>
        <strain evidence="12">cv. HFTH1</strain>
        <tissue evidence="11">Young leaf</tissue>
    </source>
</reference>
<dbReference type="AlphaFoldDB" id="A0A498JU36"/>
<evidence type="ECO:0000256" key="8">
    <source>
        <dbReference type="ARBA" id="ARBA00023180"/>
    </source>
</evidence>
<protein>
    <recommendedName>
        <fullName evidence="10">Bulb-type lectin domain-containing protein</fullName>
    </recommendedName>
</protein>
<dbReference type="SUPFAM" id="SSF51110">
    <property type="entry name" value="alpha-D-mannose-specific plant lectins"/>
    <property type="match status" value="1"/>
</dbReference>
<comment type="caution">
    <text evidence="11">The sequence shown here is derived from an EMBL/GenBank/DDBJ whole genome shotgun (WGS) entry which is preliminary data.</text>
</comment>
<dbReference type="PANTHER" id="PTHR27002">
    <property type="entry name" value="RECEPTOR-LIKE SERINE/THREONINE-PROTEIN KINASE SD1-8"/>
    <property type="match status" value="1"/>
</dbReference>
<evidence type="ECO:0000256" key="1">
    <source>
        <dbReference type="ARBA" id="ARBA00022527"/>
    </source>
</evidence>
<dbReference type="Proteomes" id="UP000290289">
    <property type="component" value="Chromosome 5"/>
</dbReference>
<evidence type="ECO:0000256" key="7">
    <source>
        <dbReference type="ARBA" id="ARBA00023157"/>
    </source>
</evidence>
<evidence type="ECO:0000256" key="4">
    <source>
        <dbReference type="ARBA" id="ARBA00022741"/>
    </source>
</evidence>
<evidence type="ECO:0000256" key="3">
    <source>
        <dbReference type="ARBA" id="ARBA00022729"/>
    </source>
</evidence>
<dbReference type="SUPFAM" id="SSF56112">
    <property type="entry name" value="Protein kinase-like (PK-like)"/>
    <property type="match status" value="1"/>
</dbReference>
<evidence type="ECO:0000256" key="9">
    <source>
        <dbReference type="SAM" id="SignalP"/>
    </source>
</evidence>
<keyword evidence="5" id="KW-0418">Kinase</keyword>
<dbReference type="InterPro" id="IPR036426">
    <property type="entry name" value="Bulb-type_lectin_dom_sf"/>
</dbReference>
<evidence type="ECO:0000256" key="2">
    <source>
        <dbReference type="ARBA" id="ARBA00022679"/>
    </source>
</evidence>
<dbReference type="InterPro" id="IPR001245">
    <property type="entry name" value="Ser-Thr/Tyr_kinase_cat_dom"/>
</dbReference>
<evidence type="ECO:0000256" key="6">
    <source>
        <dbReference type="ARBA" id="ARBA00022840"/>
    </source>
</evidence>
<dbReference type="GO" id="GO:0005886">
    <property type="term" value="C:plasma membrane"/>
    <property type="evidence" value="ECO:0007669"/>
    <property type="project" value="TreeGrafter"/>
</dbReference>
<keyword evidence="4" id="KW-0547">Nucleotide-binding</keyword>
<dbReference type="PANTHER" id="PTHR27002:SF1087">
    <property type="entry name" value="PROTEIN KINASE DOMAIN-CONTAINING PROTEIN"/>
    <property type="match status" value="1"/>
</dbReference>
<feature type="signal peptide" evidence="9">
    <location>
        <begin position="1"/>
        <end position="25"/>
    </location>
</feature>
<evidence type="ECO:0000313" key="12">
    <source>
        <dbReference type="Proteomes" id="UP000290289"/>
    </source>
</evidence>
<keyword evidence="6" id="KW-0067">ATP-binding</keyword>
<dbReference type="Gene3D" id="1.10.510.10">
    <property type="entry name" value="Transferase(Phosphotransferase) domain 1"/>
    <property type="match status" value="1"/>
</dbReference>
<dbReference type="InterPro" id="IPR001480">
    <property type="entry name" value="Bulb-type_lectin_dom"/>
</dbReference>
<proteinExistence type="predicted"/>
<dbReference type="EMBL" id="RDQH01000331">
    <property type="protein sequence ID" value="RXH98556.1"/>
    <property type="molecule type" value="Genomic_DNA"/>
</dbReference>
<evidence type="ECO:0000313" key="11">
    <source>
        <dbReference type="EMBL" id="RXH98556.1"/>
    </source>
</evidence>
<dbReference type="GO" id="GO:0005524">
    <property type="term" value="F:ATP binding"/>
    <property type="evidence" value="ECO:0007669"/>
    <property type="project" value="UniProtKB-KW"/>
</dbReference>
<organism evidence="11 12">
    <name type="scientific">Malus domestica</name>
    <name type="common">Apple</name>
    <name type="synonym">Pyrus malus</name>
    <dbReference type="NCBI Taxonomy" id="3750"/>
    <lineage>
        <taxon>Eukaryota</taxon>
        <taxon>Viridiplantae</taxon>
        <taxon>Streptophyta</taxon>
        <taxon>Embryophyta</taxon>
        <taxon>Tracheophyta</taxon>
        <taxon>Spermatophyta</taxon>
        <taxon>Magnoliopsida</taxon>
        <taxon>eudicotyledons</taxon>
        <taxon>Gunneridae</taxon>
        <taxon>Pentapetalae</taxon>
        <taxon>rosids</taxon>
        <taxon>fabids</taxon>
        <taxon>Rosales</taxon>
        <taxon>Rosaceae</taxon>
        <taxon>Amygdaloideae</taxon>
        <taxon>Maleae</taxon>
        <taxon>Malus</taxon>
    </lineage>
</organism>
<sequence>MATSLMIRNSIFFIIFACLWSLHDAKDTLKPGDTLNSSSTLVSASGKFVLKFVVQTIDGSNTSYIAILRDKQGANKAWIGNRNSPIPYPSSPLLTFDLSNTLRITNQGGNPIVIYSPPKNISTNAFEAILLDSGNFVIREASSVNGSTNGVLWQSFDYPTDTFLPGMKLGVDRRSGKNWSLWSWATSYNPAPGLLSLDWDPNGKQLRIKQGGVRYNFSIISNEDEDYLTYNAVGDPSDPEPEWVLYSRGTLFEYGAQVAITKAQDCDRYNTVGGCVRTDQPSNCTGKFGDEFVQKNGYFKIKDSSNTSRATSWYVVSSVDCKVLCWQNCVCLGFDTPADNQSSGPGCRFWSVDCEFIANSTGSGNTSGVFVLSSLTTPANSPPAKKNGGDRARKQNTWLCFLKFDKLTDEPDQENMGKHDLSVFTGYMPPETIEGIVSVKTDVYSFGVLILEIISGRKNNRFCNDDGLLNLVGYAWELWKENKELELMDPTLGDSCNGNQLLRCIHVGLLCVDENAADRPTMSDVISMLTNESMELPKPKKPAYYAQGNVDFTGIRETGEQTGSINVLSNSDIGGR</sequence>
<dbReference type="GO" id="GO:0004674">
    <property type="term" value="F:protein serine/threonine kinase activity"/>
    <property type="evidence" value="ECO:0007669"/>
    <property type="project" value="UniProtKB-KW"/>
</dbReference>
<dbReference type="PROSITE" id="PS50927">
    <property type="entry name" value="BULB_LECTIN"/>
    <property type="match status" value="1"/>
</dbReference>
<keyword evidence="7" id="KW-1015">Disulfide bond</keyword>
<dbReference type="Pfam" id="PF07714">
    <property type="entry name" value="PK_Tyr_Ser-Thr"/>
    <property type="match status" value="1"/>
</dbReference>
<keyword evidence="2" id="KW-0808">Transferase</keyword>